<organism evidence="2">
    <name type="scientific">Brachypodium distachyon</name>
    <name type="common">Purple false brome</name>
    <name type="synonym">Trachynia distachya</name>
    <dbReference type="NCBI Taxonomy" id="15368"/>
    <lineage>
        <taxon>Eukaryota</taxon>
        <taxon>Viridiplantae</taxon>
        <taxon>Streptophyta</taxon>
        <taxon>Embryophyta</taxon>
        <taxon>Tracheophyta</taxon>
        <taxon>Spermatophyta</taxon>
        <taxon>Magnoliopsida</taxon>
        <taxon>Liliopsida</taxon>
        <taxon>Poales</taxon>
        <taxon>Poaceae</taxon>
        <taxon>BOP clade</taxon>
        <taxon>Pooideae</taxon>
        <taxon>Stipodae</taxon>
        <taxon>Brachypodieae</taxon>
        <taxon>Brachypodium</taxon>
    </lineage>
</organism>
<reference evidence="3" key="3">
    <citation type="submission" date="2018-08" db="UniProtKB">
        <authorList>
            <consortium name="EnsemblPlants"/>
        </authorList>
    </citation>
    <scope>IDENTIFICATION</scope>
    <source>
        <strain evidence="3">cv. Bd21</strain>
    </source>
</reference>
<accession>A0A0Q3I278</accession>
<feature type="transmembrane region" description="Helical" evidence="1">
    <location>
        <begin position="144"/>
        <end position="164"/>
    </location>
</feature>
<evidence type="ECO:0000313" key="3">
    <source>
        <dbReference type="EnsemblPlants" id="KQJ94619"/>
    </source>
</evidence>
<dbReference type="EMBL" id="CM000882">
    <property type="protein sequence ID" value="KQJ94619.1"/>
    <property type="molecule type" value="Genomic_DNA"/>
</dbReference>
<protein>
    <submittedName>
        <fullName evidence="2 3">Uncharacterized protein</fullName>
    </submittedName>
</protein>
<name>A0A0Q3I278_BRADI</name>
<keyword evidence="1" id="KW-0472">Membrane</keyword>
<sequence>MVCSGFTDDGHASMMSWLRDSDRSSSIGTVEKFNLGYFDPEYFLEHEFDGEEEKAPVRHGQHVEELDPNAVLMKEILMLKSRVKEEEKNNKILYDALIKHEFELAFQDQLIEEMESKIIVEKMHNEALSCQLVEEKKKIEGVKVFSVACLSVAPTLGVVLFFMIEKM</sequence>
<dbReference type="Proteomes" id="UP000008810">
    <property type="component" value="Chromosome 3"/>
</dbReference>
<dbReference type="GeneID" id="104583509"/>
<keyword evidence="4" id="KW-1185">Reference proteome</keyword>
<dbReference type="EnsemblPlants" id="KQJ94619">
    <property type="protein sequence ID" value="KQJ94619"/>
    <property type="gene ID" value="BRADI_3g11512v3"/>
</dbReference>
<dbReference type="RefSeq" id="XP_010234189.1">
    <property type="nucleotide sequence ID" value="XM_010235887.3"/>
</dbReference>
<reference evidence="2 3" key="1">
    <citation type="journal article" date="2010" name="Nature">
        <title>Genome sequencing and analysis of the model grass Brachypodium distachyon.</title>
        <authorList>
            <consortium name="International Brachypodium Initiative"/>
        </authorList>
    </citation>
    <scope>NUCLEOTIDE SEQUENCE [LARGE SCALE GENOMIC DNA]</scope>
    <source>
        <strain evidence="2">Bd21</strain>
        <strain evidence="3">cv. Bd21</strain>
    </source>
</reference>
<keyword evidence="1" id="KW-1133">Transmembrane helix</keyword>
<dbReference type="KEGG" id="bdi:104583509"/>
<gene>
    <name evidence="3" type="primary">LOC104583509</name>
    <name evidence="2" type="ORF">BRADI_3g11512v3</name>
</gene>
<evidence type="ECO:0000313" key="2">
    <source>
        <dbReference type="EMBL" id="KQJ94619.1"/>
    </source>
</evidence>
<keyword evidence="1" id="KW-0812">Transmembrane</keyword>
<proteinExistence type="predicted"/>
<dbReference type="AlphaFoldDB" id="A0A0Q3I278"/>
<evidence type="ECO:0000313" key="4">
    <source>
        <dbReference type="Proteomes" id="UP000008810"/>
    </source>
</evidence>
<reference evidence="2" key="2">
    <citation type="submission" date="2017-06" db="EMBL/GenBank/DDBJ databases">
        <title>WGS assembly of Brachypodium distachyon.</title>
        <authorList>
            <consortium name="The International Brachypodium Initiative"/>
            <person name="Lucas S."/>
            <person name="Harmon-Smith M."/>
            <person name="Lail K."/>
            <person name="Tice H."/>
            <person name="Grimwood J."/>
            <person name="Bruce D."/>
            <person name="Barry K."/>
            <person name="Shu S."/>
            <person name="Lindquist E."/>
            <person name="Wang M."/>
            <person name="Pitluck S."/>
            <person name="Vogel J.P."/>
            <person name="Garvin D.F."/>
            <person name="Mockler T.C."/>
            <person name="Schmutz J."/>
            <person name="Rokhsar D."/>
            <person name="Bevan M.W."/>
        </authorList>
    </citation>
    <scope>NUCLEOTIDE SEQUENCE</scope>
    <source>
        <strain evidence="2">Bd21</strain>
    </source>
</reference>
<evidence type="ECO:0000256" key="1">
    <source>
        <dbReference type="SAM" id="Phobius"/>
    </source>
</evidence>
<dbReference type="Gramene" id="KQJ94619">
    <property type="protein sequence ID" value="KQJ94619"/>
    <property type="gene ID" value="BRADI_3g11512v3"/>
</dbReference>